<keyword evidence="4" id="KW-1185">Reference proteome</keyword>
<protein>
    <submittedName>
        <fullName evidence="3">Uncharacterized protein</fullName>
    </submittedName>
</protein>
<dbReference type="AlphaFoldDB" id="A0A9W9CR44"/>
<dbReference type="OrthoDB" id="61113at2759"/>
<feature type="compositionally biased region" description="Low complexity" evidence="1">
    <location>
        <begin position="222"/>
        <end position="232"/>
    </location>
</feature>
<name>A0A9W9CR44_9PLEO</name>
<organism evidence="3 4">
    <name type="scientific">Neocucurbitaria cava</name>
    <dbReference type="NCBI Taxonomy" id="798079"/>
    <lineage>
        <taxon>Eukaryota</taxon>
        <taxon>Fungi</taxon>
        <taxon>Dikarya</taxon>
        <taxon>Ascomycota</taxon>
        <taxon>Pezizomycotina</taxon>
        <taxon>Dothideomycetes</taxon>
        <taxon>Pleosporomycetidae</taxon>
        <taxon>Pleosporales</taxon>
        <taxon>Pleosporineae</taxon>
        <taxon>Cucurbitariaceae</taxon>
        <taxon>Neocucurbitaria</taxon>
    </lineage>
</organism>
<dbReference type="Proteomes" id="UP001140560">
    <property type="component" value="Unassembled WGS sequence"/>
</dbReference>
<accession>A0A9W9CR44</accession>
<feature type="region of interest" description="Disordered" evidence="1">
    <location>
        <begin position="153"/>
        <end position="232"/>
    </location>
</feature>
<reference evidence="3" key="1">
    <citation type="submission" date="2022-10" db="EMBL/GenBank/DDBJ databases">
        <title>Tapping the CABI collections for fungal endophytes: first genome assemblies for Collariella, Neodidymelliopsis, Ascochyta clinopodiicola, Didymella pomorum, Didymosphaeria variabile, Neocosmospora piperis and Neocucurbitaria cava.</title>
        <authorList>
            <person name="Hill R."/>
        </authorList>
    </citation>
    <scope>NUCLEOTIDE SEQUENCE</scope>
    <source>
        <strain evidence="3">IMI 356814</strain>
    </source>
</reference>
<feature type="transmembrane region" description="Helical" evidence="2">
    <location>
        <begin position="60"/>
        <end position="82"/>
    </location>
</feature>
<keyword evidence="2" id="KW-0812">Transmembrane</keyword>
<evidence type="ECO:0000313" key="3">
    <source>
        <dbReference type="EMBL" id="KAJ4377556.1"/>
    </source>
</evidence>
<dbReference type="EMBL" id="JAPEUY010000001">
    <property type="protein sequence ID" value="KAJ4377556.1"/>
    <property type="molecule type" value="Genomic_DNA"/>
</dbReference>
<evidence type="ECO:0000256" key="2">
    <source>
        <dbReference type="SAM" id="Phobius"/>
    </source>
</evidence>
<gene>
    <name evidence="3" type="ORF">N0V83_000381</name>
</gene>
<evidence type="ECO:0000256" key="1">
    <source>
        <dbReference type="SAM" id="MobiDB-lite"/>
    </source>
</evidence>
<comment type="caution">
    <text evidence="3">The sequence shown here is derived from an EMBL/GenBank/DDBJ whole genome shotgun (WGS) entry which is preliminary data.</text>
</comment>
<keyword evidence="2" id="KW-0472">Membrane</keyword>
<proteinExistence type="predicted"/>
<evidence type="ECO:0000313" key="4">
    <source>
        <dbReference type="Proteomes" id="UP001140560"/>
    </source>
</evidence>
<feature type="compositionally biased region" description="Polar residues" evidence="1">
    <location>
        <begin position="181"/>
        <end position="203"/>
    </location>
</feature>
<sequence length="248" mass="26821">MVPHYAIHTGLPVSASIPRVKDTKTDRLSVGAVAIGRIIALSINRAGTVPVLDMSYYTPIIYIFGVLEVNIAIIAASIPIFWPIIATLAGNKIFVVNEIEIHIEEASRSSFGSGHGINLEDQGAWKKHDGKDASDGHKNKLSAVAKTYERVASKSKHLHKQSNASSVGRPLGSDLGHRSSQDSQRCLHQTTSNEAGGSKGSLTRSERDDADWFLEMDKEVAGGRTTTTVERTGIPFDHIKAIDNRQGS</sequence>
<keyword evidence="2" id="KW-1133">Transmembrane helix</keyword>